<dbReference type="OMA" id="EHISWNS"/>
<feature type="compositionally biased region" description="Polar residues" evidence="1">
    <location>
        <begin position="222"/>
        <end position="235"/>
    </location>
</feature>
<dbReference type="EMBL" id="CH479184">
    <property type="protein sequence ID" value="EDW36841.1"/>
    <property type="molecule type" value="Genomic_DNA"/>
</dbReference>
<proteinExistence type="predicted"/>
<feature type="region of interest" description="Disordered" evidence="1">
    <location>
        <begin position="1"/>
        <end position="21"/>
    </location>
</feature>
<evidence type="ECO:0000313" key="3">
    <source>
        <dbReference type="Proteomes" id="UP000008744"/>
    </source>
</evidence>
<gene>
    <name evidence="2" type="primary">Dper\GL25907</name>
    <name evidence="2" type="ORF">Dper_GL25907</name>
</gene>
<sequence>MKDSDENADADTDSVSLPVPVPDPDARLRLELLHLSDLVMRTFAGRPLLREYLLRACGHRCAHRRLTGASRFTVHSSLPFQSASSSSDRAVAPRPLRSSKRCAPGWTVAAMMPLSRQCVVPSSASGNSDRQRYFCFPGNNVNNPPIHTPPNQTLGFSFETHVCILKPNNKEIYLESSRPRSSSLVSIAKVLEIVVDGQVKRCGGLDETPHCRLSDTAAASGVPQSSQEHISWNSQKRTRSYGGITYGRGTDGEQTGKAEKRGMPVAGSKGHPGERPQLARQQSCPEERAESWSHPQEPASSARWKPVRPLQWTEVIERTLAVKTGRPWWAQWSQRAGKRYSWPPLYRDPLVRGIAVRV</sequence>
<accession>B4GJM5</accession>
<dbReference type="Proteomes" id="UP000008744">
    <property type="component" value="Unassembled WGS sequence"/>
</dbReference>
<feature type="compositionally biased region" description="Acidic residues" evidence="1">
    <location>
        <begin position="1"/>
        <end position="12"/>
    </location>
</feature>
<dbReference type="HOGENOM" id="CLU_875146_0_0_1"/>
<protein>
    <submittedName>
        <fullName evidence="2">GL25907</fullName>
    </submittedName>
</protein>
<evidence type="ECO:0000313" key="2">
    <source>
        <dbReference type="EMBL" id="EDW36841.1"/>
    </source>
</evidence>
<organism evidence="3">
    <name type="scientific">Drosophila persimilis</name>
    <name type="common">Fruit fly</name>
    <dbReference type="NCBI Taxonomy" id="7234"/>
    <lineage>
        <taxon>Eukaryota</taxon>
        <taxon>Metazoa</taxon>
        <taxon>Ecdysozoa</taxon>
        <taxon>Arthropoda</taxon>
        <taxon>Hexapoda</taxon>
        <taxon>Insecta</taxon>
        <taxon>Pterygota</taxon>
        <taxon>Neoptera</taxon>
        <taxon>Endopterygota</taxon>
        <taxon>Diptera</taxon>
        <taxon>Brachycera</taxon>
        <taxon>Muscomorpha</taxon>
        <taxon>Ephydroidea</taxon>
        <taxon>Drosophilidae</taxon>
        <taxon>Drosophila</taxon>
        <taxon>Sophophora</taxon>
    </lineage>
</organism>
<reference evidence="2 3" key="1">
    <citation type="journal article" date="2007" name="Nature">
        <title>Evolution of genes and genomes on the Drosophila phylogeny.</title>
        <authorList>
            <consortium name="Drosophila 12 Genomes Consortium"/>
            <person name="Clark A.G."/>
            <person name="Eisen M.B."/>
            <person name="Smith D.R."/>
            <person name="Bergman C.M."/>
            <person name="Oliver B."/>
            <person name="Markow T.A."/>
            <person name="Kaufman T.C."/>
            <person name="Kellis M."/>
            <person name="Gelbart W."/>
            <person name="Iyer V.N."/>
            <person name="Pollard D.A."/>
            <person name="Sackton T.B."/>
            <person name="Larracuente A.M."/>
            <person name="Singh N.D."/>
            <person name="Abad J.P."/>
            <person name="Abt D.N."/>
            <person name="Adryan B."/>
            <person name="Aguade M."/>
            <person name="Akashi H."/>
            <person name="Anderson W.W."/>
            <person name="Aquadro C.F."/>
            <person name="Ardell D.H."/>
            <person name="Arguello R."/>
            <person name="Artieri C.G."/>
            <person name="Barbash D.A."/>
            <person name="Barker D."/>
            <person name="Barsanti P."/>
            <person name="Batterham P."/>
            <person name="Batzoglou S."/>
            <person name="Begun D."/>
            <person name="Bhutkar A."/>
            <person name="Blanco E."/>
            <person name="Bosak S.A."/>
            <person name="Bradley R.K."/>
            <person name="Brand A.D."/>
            <person name="Brent M.R."/>
            <person name="Brooks A.N."/>
            <person name="Brown R.H."/>
            <person name="Butlin R.K."/>
            <person name="Caggese C."/>
            <person name="Calvi B.R."/>
            <person name="Bernardo de Carvalho A."/>
            <person name="Caspi A."/>
            <person name="Castrezana S."/>
            <person name="Celniker S.E."/>
            <person name="Chang J.L."/>
            <person name="Chapple C."/>
            <person name="Chatterji S."/>
            <person name="Chinwalla A."/>
            <person name="Civetta A."/>
            <person name="Clifton S.W."/>
            <person name="Comeron J.M."/>
            <person name="Costello J.C."/>
            <person name="Coyne J.A."/>
            <person name="Daub J."/>
            <person name="David R.G."/>
            <person name="Delcher A.L."/>
            <person name="Delehaunty K."/>
            <person name="Do C.B."/>
            <person name="Ebling H."/>
            <person name="Edwards K."/>
            <person name="Eickbush T."/>
            <person name="Evans J.D."/>
            <person name="Filipski A."/>
            <person name="Findeiss S."/>
            <person name="Freyhult E."/>
            <person name="Fulton L."/>
            <person name="Fulton R."/>
            <person name="Garcia A.C."/>
            <person name="Gardiner A."/>
            <person name="Garfield D.A."/>
            <person name="Garvin B.E."/>
            <person name="Gibson G."/>
            <person name="Gilbert D."/>
            <person name="Gnerre S."/>
            <person name="Godfrey J."/>
            <person name="Good R."/>
            <person name="Gotea V."/>
            <person name="Gravely B."/>
            <person name="Greenberg A.J."/>
            <person name="Griffiths-Jones S."/>
            <person name="Gross S."/>
            <person name="Guigo R."/>
            <person name="Gustafson E.A."/>
            <person name="Haerty W."/>
            <person name="Hahn M.W."/>
            <person name="Halligan D.L."/>
            <person name="Halpern A.L."/>
            <person name="Halter G.M."/>
            <person name="Han M.V."/>
            <person name="Heger A."/>
            <person name="Hillier L."/>
            <person name="Hinrichs A.S."/>
            <person name="Holmes I."/>
            <person name="Hoskins R.A."/>
            <person name="Hubisz M.J."/>
            <person name="Hultmark D."/>
            <person name="Huntley M.A."/>
            <person name="Jaffe D.B."/>
            <person name="Jagadeeshan S."/>
            <person name="Jeck W.R."/>
            <person name="Johnson J."/>
            <person name="Jones C.D."/>
            <person name="Jordan W.C."/>
            <person name="Karpen G.H."/>
            <person name="Kataoka E."/>
            <person name="Keightley P.D."/>
            <person name="Kheradpour P."/>
            <person name="Kirkness E.F."/>
            <person name="Koerich L.B."/>
            <person name="Kristiansen K."/>
            <person name="Kudrna D."/>
            <person name="Kulathinal R.J."/>
            <person name="Kumar S."/>
            <person name="Kwok R."/>
            <person name="Lander E."/>
            <person name="Langley C.H."/>
            <person name="Lapoint R."/>
            <person name="Lazzaro B.P."/>
            <person name="Lee S.J."/>
            <person name="Levesque L."/>
            <person name="Li R."/>
            <person name="Lin C.F."/>
            <person name="Lin M.F."/>
            <person name="Lindblad-Toh K."/>
            <person name="Llopart A."/>
            <person name="Long M."/>
            <person name="Low L."/>
            <person name="Lozovsky E."/>
            <person name="Lu J."/>
            <person name="Luo M."/>
            <person name="Machado C.A."/>
            <person name="Makalowski W."/>
            <person name="Marzo M."/>
            <person name="Matsuda M."/>
            <person name="Matzkin L."/>
            <person name="McAllister B."/>
            <person name="McBride C.S."/>
            <person name="McKernan B."/>
            <person name="McKernan K."/>
            <person name="Mendez-Lago M."/>
            <person name="Minx P."/>
            <person name="Mollenhauer M.U."/>
            <person name="Montooth K."/>
            <person name="Mount S.M."/>
            <person name="Mu X."/>
            <person name="Myers E."/>
            <person name="Negre B."/>
            <person name="Newfeld S."/>
            <person name="Nielsen R."/>
            <person name="Noor M.A."/>
            <person name="O'Grady P."/>
            <person name="Pachter L."/>
            <person name="Papaceit M."/>
            <person name="Parisi M.J."/>
            <person name="Parisi M."/>
            <person name="Parts L."/>
            <person name="Pedersen J.S."/>
            <person name="Pesole G."/>
            <person name="Phillippy A.M."/>
            <person name="Ponting C.P."/>
            <person name="Pop M."/>
            <person name="Porcelli D."/>
            <person name="Powell J.R."/>
            <person name="Prohaska S."/>
            <person name="Pruitt K."/>
            <person name="Puig M."/>
            <person name="Quesneville H."/>
            <person name="Ram K.R."/>
            <person name="Rand D."/>
            <person name="Rasmussen M.D."/>
            <person name="Reed L.K."/>
            <person name="Reenan R."/>
            <person name="Reily A."/>
            <person name="Remington K.A."/>
            <person name="Rieger T.T."/>
            <person name="Ritchie M.G."/>
            <person name="Robin C."/>
            <person name="Rogers Y.H."/>
            <person name="Rohde C."/>
            <person name="Rozas J."/>
            <person name="Rubenfield M.J."/>
            <person name="Ruiz A."/>
            <person name="Russo S."/>
            <person name="Salzberg S.L."/>
            <person name="Sanchez-Gracia A."/>
            <person name="Saranga D.J."/>
            <person name="Sato H."/>
            <person name="Schaeffer S.W."/>
            <person name="Schatz M.C."/>
            <person name="Schlenke T."/>
            <person name="Schwartz R."/>
            <person name="Segarra C."/>
            <person name="Singh R.S."/>
            <person name="Sirot L."/>
            <person name="Sirota M."/>
            <person name="Sisneros N.B."/>
            <person name="Smith C.D."/>
            <person name="Smith T.F."/>
            <person name="Spieth J."/>
            <person name="Stage D.E."/>
            <person name="Stark A."/>
            <person name="Stephan W."/>
            <person name="Strausberg R.L."/>
            <person name="Strempel S."/>
            <person name="Sturgill D."/>
            <person name="Sutton G."/>
            <person name="Sutton G.G."/>
            <person name="Tao W."/>
            <person name="Teichmann S."/>
            <person name="Tobari Y.N."/>
            <person name="Tomimura Y."/>
            <person name="Tsolas J.M."/>
            <person name="Valente V.L."/>
            <person name="Venter E."/>
            <person name="Venter J.C."/>
            <person name="Vicario S."/>
            <person name="Vieira F.G."/>
            <person name="Vilella A.J."/>
            <person name="Villasante A."/>
            <person name="Walenz B."/>
            <person name="Wang J."/>
            <person name="Wasserman M."/>
            <person name="Watts T."/>
            <person name="Wilson D."/>
            <person name="Wilson R.K."/>
            <person name="Wing R.A."/>
            <person name="Wolfner M.F."/>
            <person name="Wong A."/>
            <person name="Wong G.K."/>
            <person name="Wu C.I."/>
            <person name="Wu G."/>
            <person name="Yamamoto D."/>
            <person name="Yang H.P."/>
            <person name="Yang S.P."/>
            <person name="Yorke J.A."/>
            <person name="Yoshida K."/>
            <person name="Zdobnov E."/>
            <person name="Zhang P."/>
            <person name="Zhang Y."/>
            <person name="Zimin A.V."/>
            <person name="Baldwin J."/>
            <person name="Abdouelleil A."/>
            <person name="Abdulkadir J."/>
            <person name="Abebe A."/>
            <person name="Abera B."/>
            <person name="Abreu J."/>
            <person name="Acer S.C."/>
            <person name="Aftuck L."/>
            <person name="Alexander A."/>
            <person name="An P."/>
            <person name="Anderson E."/>
            <person name="Anderson S."/>
            <person name="Arachi H."/>
            <person name="Azer M."/>
            <person name="Bachantsang P."/>
            <person name="Barry A."/>
            <person name="Bayul T."/>
            <person name="Berlin A."/>
            <person name="Bessette D."/>
            <person name="Bloom T."/>
            <person name="Blye J."/>
            <person name="Boguslavskiy L."/>
            <person name="Bonnet C."/>
            <person name="Boukhgalter B."/>
            <person name="Bourzgui I."/>
            <person name="Brown A."/>
            <person name="Cahill P."/>
            <person name="Channer S."/>
            <person name="Cheshatsang Y."/>
            <person name="Chuda L."/>
            <person name="Citroen M."/>
            <person name="Collymore A."/>
            <person name="Cooke P."/>
            <person name="Costello M."/>
            <person name="D'Aco K."/>
            <person name="Daza R."/>
            <person name="De Haan G."/>
            <person name="DeGray S."/>
            <person name="DeMaso C."/>
            <person name="Dhargay N."/>
            <person name="Dooley K."/>
            <person name="Dooley E."/>
            <person name="Doricent M."/>
            <person name="Dorje P."/>
            <person name="Dorjee K."/>
            <person name="Dupes A."/>
            <person name="Elong R."/>
            <person name="Falk J."/>
            <person name="Farina A."/>
            <person name="Faro S."/>
            <person name="Ferguson D."/>
            <person name="Fisher S."/>
            <person name="Foley C.D."/>
            <person name="Franke A."/>
            <person name="Friedrich D."/>
            <person name="Gadbois L."/>
            <person name="Gearin G."/>
            <person name="Gearin C.R."/>
            <person name="Giannoukos G."/>
            <person name="Goode T."/>
            <person name="Graham J."/>
            <person name="Grandbois E."/>
            <person name="Grewal S."/>
            <person name="Gyaltsen K."/>
            <person name="Hafez N."/>
            <person name="Hagos B."/>
            <person name="Hall J."/>
            <person name="Henson C."/>
            <person name="Hollinger A."/>
            <person name="Honan T."/>
            <person name="Huard M.D."/>
            <person name="Hughes L."/>
            <person name="Hurhula B."/>
            <person name="Husby M.E."/>
            <person name="Kamat A."/>
            <person name="Kanga B."/>
            <person name="Kashin S."/>
            <person name="Khazanovich D."/>
            <person name="Kisner P."/>
            <person name="Lance K."/>
            <person name="Lara M."/>
            <person name="Lee W."/>
            <person name="Lennon N."/>
            <person name="Letendre F."/>
            <person name="LeVine R."/>
            <person name="Lipovsky A."/>
            <person name="Liu X."/>
            <person name="Liu J."/>
            <person name="Liu S."/>
            <person name="Lokyitsang T."/>
            <person name="Lokyitsang Y."/>
            <person name="Lubonja R."/>
            <person name="Lui A."/>
            <person name="MacDonald P."/>
            <person name="Magnisalis V."/>
            <person name="Maru K."/>
            <person name="Matthews C."/>
            <person name="McCusker W."/>
            <person name="McDonough S."/>
            <person name="Mehta T."/>
            <person name="Meldrim J."/>
            <person name="Meneus L."/>
            <person name="Mihai O."/>
            <person name="Mihalev A."/>
            <person name="Mihova T."/>
            <person name="Mittelman R."/>
            <person name="Mlenga V."/>
            <person name="Montmayeur A."/>
            <person name="Mulrain L."/>
            <person name="Navidi A."/>
            <person name="Naylor J."/>
            <person name="Negash T."/>
            <person name="Nguyen T."/>
            <person name="Nguyen N."/>
            <person name="Nicol R."/>
            <person name="Norbu C."/>
            <person name="Norbu N."/>
            <person name="Novod N."/>
            <person name="O'Neill B."/>
            <person name="Osman S."/>
            <person name="Markiewicz E."/>
            <person name="Oyono O.L."/>
            <person name="Patti C."/>
            <person name="Phunkhang P."/>
            <person name="Pierre F."/>
            <person name="Priest M."/>
            <person name="Raghuraman S."/>
            <person name="Rege F."/>
            <person name="Reyes R."/>
            <person name="Rise C."/>
            <person name="Rogov P."/>
            <person name="Ross K."/>
            <person name="Ryan E."/>
            <person name="Settipalli S."/>
            <person name="Shea T."/>
            <person name="Sherpa N."/>
            <person name="Shi L."/>
            <person name="Shih D."/>
            <person name="Sparrow T."/>
            <person name="Spaulding J."/>
            <person name="Stalker J."/>
            <person name="Stange-Thomann N."/>
            <person name="Stavropoulos S."/>
            <person name="Stone C."/>
            <person name="Strader C."/>
            <person name="Tesfaye S."/>
            <person name="Thomson T."/>
            <person name="Thoulutsang Y."/>
            <person name="Thoulutsang D."/>
            <person name="Topham K."/>
            <person name="Topping I."/>
            <person name="Tsamla T."/>
            <person name="Vassiliev H."/>
            <person name="Vo A."/>
            <person name="Wangchuk T."/>
            <person name="Wangdi T."/>
            <person name="Weiand M."/>
            <person name="Wilkinson J."/>
            <person name="Wilson A."/>
            <person name="Yadav S."/>
            <person name="Young G."/>
            <person name="Yu Q."/>
            <person name="Zembek L."/>
            <person name="Zhong D."/>
            <person name="Zimmer A."/>
            <person name="Zwirko Z."/>
            <person name="Jaffe D.B."/>
            <person name="Alvarez P."/>
            <person name="Brockman W."/>
            <person name="Butler J."/>
            <person name="Chin C."/>
            <person name="Gnerre S."/>
            <person name="Grabherr M."/>
            <person name="Kleber M."/>
            <person name="Mauceli E."/>
            <person name="MacCallum I."/>
        </authorList>
    </citation>
    <scope>NUCLEOTIDE SEQUENCE [LARGE SCALE GENOMIC DNA]</scope>
    <source>
        <strain evidence="3">MSH-3 / Tucson 14011-0111.49</strain>
    </source>
</reference>
<name>B4GJM5_DROPE</name>
<feature type="region of interest" description="Disordered" evidence="1">
    <location>
        <begin position="216"/>
        <end position="305"/>
    </location>
</feature>
<feature type="compositionally biased region" description="Basic and acidic residues" evidence="1">
    <location>
        <begin position="250"/>
        <end position="262"/>
    </location>
</feature>
<dbReference type="AlphaFoldDB" id="B4GJM5"/>
<evidence type="ECO:0000256" key="1">
    <source>
        <dbReference type="SAM" id="MobiDB-lite"/>
    </source>
</evidence>
<keyword evidence="3" id="KW-1185">Reference proteome</keyword>